<dbReference type="PANTHER" id="PTHR40400">
    <property type="entry name" value="SLR1512 PROTEIN"/>
    <property type="match status" value="1"/>
</dbReference>
<feature type="transmembrane region" description="Helical" evidence="1">
    <location>
        <begin position="36"/>
        <end position="54"/>
    </location>
</feature>
<dbReference type="Pfam" id="PF05982">
    <property type="entry name" value="Sbt_1"/>
    <property type="match status" value="1"/>
</dbReference>
<dbReference type="RefSeq" id="WP_013111937.1">
    <property type="nucleotide sequence ID" value="NC_014148.1"/>
</dbReference>
<evidence type="ECO:0008006" key="4">
    <source>
        <dbReference type="Google" id="ProtNLM"/>
    </source>
</evidence>
<organism evidence="2 3">
    <name type="scientific">Planctopirus limnophila (strain ATCC 43296 / DSM 3776 / IFAM 1008 / Mu 290)</name>
    <name type="common">Planctomyces limnophilus</name>
    <dbReference type="NCBI Taxonomy" id="521674"/>
    <lineage>
        <taxon>Bacteria</taxon>
        <taxon>Pseudomonadati</taxon>
        <taxon>Planctomycetota</taxon>
        <taxon>Planctomycetia</taxon>
        <taxon>Planctomycetales</taxon>
        <taxon>Planctomycetaceae</taxon>
        <taxon>Planctopirus</taxon>
    </lineage>
</organism>
<keyword evidence="1" id="KW-1133">Transmembrane helix</keyword>
<evidence type="ECO:0000313" key="2">
    <source>
        <dbReference type="EMBL" id="ADG69506.1"/>
    </source>
</evidence>
<sequence>MLEVLRINLCSPISLAFVLGLFARIIRSELSLPRELYASLSIYLLLALGLKGGVELSHASMAELAWPAVVTLLLGVITPCTAYLVLRRIGRFSIADSAGIAAHYGSVSAVTFIAAQQFVQTLGFPAEGFMPTLLTLLESPGIHVALGIGAVQTARLASQPRADGSPPVERRPLKEVLHEVLTARSMILLVGGLACGFVMGEKGYEPVKPFFEGMFKGALTLFLLEMGLAAGARLGDLKSTGLFLLAFGMIMPILHGSLGVFLGHWAGLSIGGATVLGAMAASASYIAAPPAVRMTLPEANPTLYLTAALAITFPFNIVLGIPIYFQLARMLAGGS</sequence>
<reference evidence="2 3" key="1">
    <citation type="journal article" date="2010" name="Stand. Genomic Sci.">
        <title>Complete genome sequence of Planctomyces limnophilus type strain (Mu 290).</title>
        <authorList>
            <person name="Labutti K."/>
            <person name="Sikorski J."/>
            <person name="Schneider S."/>
            <person name="Nolan M."/>
            <person name="Lucas S."/>
            <person name="Glavina Del Rio T."/>
            <person name="Tice H."/>
            <person name="Cheng J.F."/>
            <person name="Goodwin L."/>
            <person name="Pitluck S."/>
            <person name="Liolios K."/>
            <person name="Ivanova N."/>
            <person name="Mavromatis K."/>
            <person name="Mikhailova N."/>
            <person name="Pati A."/>
            <person name="Chen A."/>
            <person name="Palaniappan K."/>
            <person name="Land M."/>
            <person name="Hauser L."/>
            <person name="Chang Y.J."/>
            <person name="Jeffries C.D."/>
            <person name="Tindall B.J."/>
            <person name="Rohde M."/>
            <person name="Goker M."/>
            <person name="Woyke T."/>
            <person name="Bristow J."/>
            <person name="Eisen J.A."/>
            <person name="Markowitz V."/>
            <person name="Hugenholtz P."/>
            <person name="Kyrpides N.C."/>
            <person name="Klenk H.P."/>
            <person name="Lapidus A."/>
        </authorList>
    </citation>
    <scope>NUCLEOTIDE SEQUENCE [LARGE SCALE GENOMIC DNA]</scope>
    <source>
        <strain evidence="3">ATCC 43296 / DSM 3776 / IFAM 1008 / 290</strain>
    </source>
</reference>
<dbReference type="STRING" id="521674.Plim_3694"/>
<accession>D5SWB3</accession>
<keyword evidence="3" id="KW-1185">Reference proteome</keyword>
<keyword evidence="1" id="KW-0812">Transmembrane</keyword>
<dbReference type="EMBL" id="CP001744">
    <property type="protein sequence ID" value="ADG69506.1"/>
    <property type="molecule type" value="Genomic_DNA"/>
</dbReference>
<keyword evidence="1" id="KW-0472">Membrane</keyword>
<feature type="transmembrane region" description="Helical" evidence="1">
    <location>
        <begin position="303"/>
        <end position="325"/>
    </location>
</feature>
<feature type="transmembrane region" description="Helical" evidence="1">
    <location>
        <begin position="211"/>
        <end position="230"/>
    </location>
</feature>
<name>D5SWB3_PLAL2</name>
<feature type="transmembrane region" description="Helical" evidence="1">
    <location>
        <begin position="242"/>
        <end position="262"/>
    </location>
</feature>
<dbReference type="eggNOG" id="COG3329">
    <property type="taxonomic scope" value="Bacteria"/>
</dbReference>
<dbReference type="PANTHER" id="PTHR40400:SF1">
    <property type="entry name" value="SLR1512 PROTEIN"/>
    <property type="match status" value="1"/>
</dbReference>
<evidence type="ECO:0000256" key="1">
    <source>
        <dbReference type="SAM" id="Phobius"/>
    </source>
</evidence>
<dbReference type="OrthoDB" id="345121at2"/>
<dbReference type="InterPro" id="IPR010293">
    <property type="entry name" value="Sbt_1"/>
</dbReference>
<evidence type="ECO:0000313" key="3">
    <source>
        <dbReference type="Proteomes" id="UP000002220"/>
    </source>
</evidence>
<dbReference type="KEGG" id="plm:Plim_3694"/>
<feature type="transmembrane region" description="Helical" evidence="1">
    <location>
        <begin position="66"/>
        <end position="86"/>
    </location>
</feature>
<feature type="transmembrane region" description="Helical" evidence="1">
    <location>
        <begin position="180"/>
        <end position="199"/>
    </location>
</feature>
<gene>
    <name evidence="2" type="ordered locus">Plim_3694</name>
</gene>
<dbReference type="AlphaFoldDB" id="D5SWB3"/>
<dbReference type="Proteomes" id="UP000002220">
    <property type="component" value="Chromosome"/>
</dbReference>
<feature type="transmembrane region" description="Helical" evidence="1">
    <location>
        <begin position="6"/>
        <end position="24"/>
    </location>
</feature>
<dbReference type="HOGENOM" id="CLU_032027_0_0_0"/>
<proteinExistence type="predicted"/>
<protein>
    <recommendedName>
        <fullName evidence="4">Sodium-dependent bicarbonate transport family permease</fullName>
    </recommendedName>
</protein>
<feature type="transmembrane region" description="Helical" evidence="1">
    <location>
        <begin position="268"/>
        <end position="291"/>
    </location>
</feature>